<feature type="domain" description="PNPLA" evidence="6">
    <location>
        <begin position="39"/>
        <end position="232"/>
    </location>
</feature>
<protein>
    <recommendedName>
        <fullName evidence="6">PNPLA domain-containing protein</fullName>
    </recommendedName>
</protein>
<feature type="active site" description="Nucleophile" evidence="5">
    <location>
        <position position="72"/>
    </location>
</feature>
<dbReference type="PANTHER" id="PTHR14226">
    <property type="entry name" value="NEUROPATHY TARGET ESTERASE/SWISS CHEESE D.MELANOGASTER"/>
    <property type="match status" value="1"/>
</dbReference>
<organism evidence="8 9">
    <name type="scientific">Candidatus Dactylopiibacterium carminicum</name>
    <dbReference type="NCBI Taxonomy" id="857335"/>
    <lineage>
        <taxon>Bacteria</taxon>
        <taxon>Pseudomonadati</taxon>
        <taxon>Pseudomonadota</taxon>
        <taxon>Betaproteobacteria</taxon>
        <taxon>Rhodocyclales</taxon>
        <taxon>Rhodocyclaceae</taxon>
        <taxon>Candidatus Dactylopiibacterium</taxon>
    </lineage>
</organism>
<dbReference type="InterPro" id="IPR001423">
    <property type="entry name" value="LysoPLipase_patatin_CS"/>
</dbReference>
<evidence type="ECO:0000313" key="9">
    <source>
        <dbReference type="Proteomes" id="UP000216107"/>
    </source>
</evidence>
<evidence type="ECO:0000259" key="6">
    <source>
        <dbReference type="PROSITE" id="PS51635"/>
    </source>
</evidence>
<dbReference type="AlphaFoldDB" id="A0A272EW13"/>
<dbReference type="GO" id="GO:0046470">
    <property type="term" value="P:phosphatidylcholine metabolic process"/>
    <property type="evidence" value="ECO:0007669"/>
    <property type="project" value="InterPro"/>
</dbReference>
<reference evidence="8 9" key="2">
    <citation type="submission" date="2017-07" db="EMBL/GenBank/DDBJ databases">
        <title>Candidatus Dactylopiibacterium carminicum, a nitrogen-fixing symbiont of the cochineal insect Dactylopius coccus and Dactylopius opuntiae (Hemiptera: Coccoidea: Dactylopiidae).</title>
        <authorList>
            <person name="Vera A."/>
        </authorList>
    </citation>
    <scope>NUCLEOTIDE SEQUENCE [LARGE SCALE GENOMIC DNA]</scope>
    <source>
        <strain evidence="8 9">NFDCM</strain>
    </source>
</reference>
<evidence type="ECO:0000256" key="5">
    <source>
        <dbReference type="PROSITE-ProRule" id="PRU01161"/>
    </source>
</evidence>
<dbReference type="InterPro" id="IPR016035">
    <property type="entry name" value="Acyl_Trfase/lysoPLipase"/>
</dbReference>
<dbReference type="Proteomes" id="UP000623509">
    <property type="component" value="Unassembled WGS sequence"/>
</dbReference>
<keyword evidence="4 5" id="KW-0443">Lipid metabolism</keyword>
<dbReference type="Proteomes" id="UP000216107">
    <property type="component" value="Unassembled WGS sequence"/>
</dbReference>
<reference evidence="7 10" key="1">
    <citation type="submission" date="2016-08" db="EMBL/GenBank/DDBJ databases">
        <title>Candidatus Dactylopiibacterium carminicum genome sequence.</title>
        <authorList>
            <person name="Ramirez-Puebla S.T."/>
            <person name="Ormeno-Orrillo E."/>
            <person name="Vera-Ponce De Leon A."/>
            <person name="Luis L."/>
            <person name="Sanchez-Flores A."/>
            <person name="Monica R."/>
            <person name="Martinez-Romero E."/>
        </authorList>
    </citation>
    <scope>NUCLEOTIDE SEQUENCE [LARGE SCALE GENOMIC DNA]</scope>
    <source>
        <strain evidence="7">END1</strain>
    </source>
</reference>
<comment type="similarity">
    <text evidence="1">Belongs to the NTE family.</text>
</comment>
<evidence type="ECO:0000256" key="4">
    <source>
        <dbReference type="ARBA" id="ARBA00023098"/>
    </source>
</evidence>
<dbReference type="SUPFAM" id="SSF52151">
    <property type="entry name" value="FabD/lysophospholipase-like"/>
    <property type="match status" value="1"/>
</dbReference>
<feature type="active site" description="Proton acceptor" evidence="5">
    <location>
        <position position="219"/>
    </location>
</feature>
<evidence type="ECO:0000256" key="3">
    <source>
        <dbReference type="ARBA" id="ARBA00022963"/>
    </source>
</evidence>
<accession>A0A272EW13</accession>
<feature type="short sequence motif" description="GXSXG" evidence="5">
    <location>
        <begin position="70"/>
        <end position="74"/>
    </location>
</feature>
<feature type="short sequence motif" description="DGA/G" evidence="5">
    <location>
        <begin position="219"/>
        <end position="221"/>
    </location>
</feature>
<dbReference type="PROSITE" id="PS01237">
    <property type="entry name" value="UPF0028"/>
    <property type="match status" value="1"/>
</dbReference>
<sequence length="476" mass="51597">MLAPESSLPPDLLVKALLRLLLLALLCSGALAAEPRVALVLGGGGARGAAHIGVLEVLEREHIRIDCVAGTSMGALVAGAYAAGMRPAQMREALLSADWLDMFLDNSAYSELDYRRHQLDRLYFPGAELGVGPGGTLLGKPGMIAGQNMKLFFNRLLGADLGEPQIERLHLPLAIVATDIGSGERVVFRDGSLPLAMRASMSVPGLLDPLDYRGRKLVDGGLVDNLPVMEARALCNADTVIAVEVGTPLLPSEQVNSLFGITAQMIGILTKQNVQQSLAQLRPQQDILIRPDLEGFSAADFARNTEIADRGRAAAEAMQAALQTVAVPVGTYARWRQEFSPLQQAMLPIDAVEVAELRRVNPEVVSRHLRIRVGDEPDAARIEADVQRIFSDGYYQSVDYSVVNTRDKRVLRITPIEKPWGPDYARFGLRLDSVIGKQSSFSLRGALHQTWLNSLGGEMLYEGEIGQTSSAAVSWY</sequence>
<dbReference type="Gene3D" id="3.40.1090.10">
    <property type="entry name" value="Cytosolic phospholipase A2 catalytic domain"/>
    <property type="match status" value="2"/>
</dbReference>
<keyword evidence="2 5" id="KW-0378">Hydrolase</keyword>
<dbReference type="PANTHER" id="PTHR14226:SF76">
    <property type="entry name" value="NTE FAMILY PROTEIN RSSA"/>
    <property type="match status" value="1"/>
</dbReference>
<dbReference type="InterPro" id="IPR050301">
    <property type="entry name" value="NTE"/>
</dbReference>
<evidence type="ECO:0000313" key="8">
    <source>
        <dbReference type="EMBL" id="PAS94302.1"/>
    </source>
</evidence>
<gene>
    <name evidence="7" type="ORF">BGI27_07460</name>
    <name evidence="8" type="ORF">CGU29_04650</name>
</gene>
<dbReference type="EMBL" id="MDUX01000019">
    <property type="protein sequence ID" value="KAF7599504.1"/>
    <property type="molecule type" value="Genomic_DNA"/>
</dbReference>
<dbReference type="InterPro" id="IPR002641">
    <property type="entry name" value="PNPLA_dom"/>
</dbReference>
<evidence type="ECO:0000256" key="2">
    <source>
        <dbReference type="ARBA" id="ARBA00022801"/>
    </source>
</evidence>
<proteinExistence type="inferred from homology"/>
<dbReference type="Pfam" id="PF01734">
    <property type="entry name" value="Patatin"/>
    <property type="match status" value="1"/>
</dbReference>
<feature type="short sequence motif" description="GXGXXG" evidence="5">
    <location>
        <begin position="43"/>
        <end position="48"/>
    </location>
</feature>
<dbReference type="GO" id="GO:0004622">
    <property type="term" value="F:phosphatidylcholine lysophospholipase activity"/>
    <property type="evidence" value="ECO:0007669"/>
    <property type="project" value="InterPro"/>
</dbReference>
<evidence type="ECO:0000313" key="10">
    <source>
        <dbReference type="Proteomes" id="UP000623509"/>
    </source>
</evidence>
<dbReference type="EMBL" id="NMRN01000008">
    <property type="protein sequence ID" value="PAS94302.1"/>
    <property type="molecule type" value="Genomic_DNA"/>
</dbReference>
<dbReference type="GO" id="GO:0016042">
    <property type="term" value="P:lipid catabolic process"/>
    <property type="evidence" value="ECO:0007669"/>
    <property type="project" value="UniProtKB-UniRule"/>
</dbReference>
<evidence type="ECO:0000313" key="7">
    <source>
        <dbReference type="EMBL" id="KAF7599504.1"/>
    </source>
</evidence>
<comment type="caution">
    <text evidence="8">The sequence shown here is derived from an EMBL/GenBank/DDBJ whole genome shotgun (WGS) entry which is preliminary data.</text>
</comment>
<keyword evidence="3 5" id="KW-0442">Lipid degradation</keyword>
<dbReference type="PROSITE" id="PS51635">
    <property type="entry name" value="PNPLA"/>
    <property type="match status" value="1"/>
</dbReference>
<dbReference type="OrthoDB" id="5290098at2"/>
<evidence type="ECO:0000256" key="1">
    <source>
        <dbReference type="ARBA" id="ARBA00006636"/>
    </source>
</evidence>
<dbReference type="Gene3D" id="3.10.20.310">
    <property type="entry name" value="membrane protein fhac"/>
    <property type="match status" value="1"/>
</dbReference>
<name>A0A272EW13_9RHOO</name>
<keyword evidence="10" id="KW-1185">Reference proteome</keyword>